<dbReference type="RefSeq" id="WP_183600941.1">
    <property type="nucleotide sequence ID" value="NZ_JACHXK010000006.1"/>
</dbReference>
<dbReference type="Proteomes" id="UP000570361">
    <property type="component" value="Unassembled WGS sequence"/>
</dbReference>
<comment type="caution">
    <text evidence="1">The sequence shown here is derived from an EMBL/GenBank/DDBJ whole genome shotgun (WGS) entry which is preliminary data.</text>
</comment>
<dbReference type="Pfam" id="PF05708">
    <property type="entry name" value="Peptidase_C92"/>
    <property type="match status" value="1"/>
</dbReference>
<accession>A0A7W5AYR2</accession>
<dbReference type="AlphaFoldDB" id="A0A7W5AYR2"/>
<evidence type="ECO:0000313" key="2">
    <source>
        <dbReference type="Proteomes" id="UP000570361"/>
    </source>
</evidence>
<dbReference type="InterPro" id="IPR038765">
    <property type="entry name" value="Papain-like_cys_pep_sf"/>
</dbReference>
<reference evidence="1 2" key="1">
    <citation type="submission" date="2020-08" db="EMBL/GenBank/DDBJ databases">
        <title>Genomic Encyclopedia of Type Strains, Phase III (KMG-III): the genomes of soil and plant-associated and newly described type strains.</title>
        <authorList>
            <person name="Whitman W."/>
        </authorList>
    </citation>
    <scope>NUCLEOTIDE SEQUENCE [LARGE SCALE GENOMIC DNA]</scope>
    <source>
        <strain evidence="1 2">CECT 5862</strain>
    </source>
</reference>
<organism evidence="1 2">
    <name type="scientific">Paenibacillus phyllosphaerae</name>
    <dbReference type="NCBI Taxonomy" id="274593"/>
    <lineage>
        <taxon>Bacteria</taxon>
        <taxon>Bacillati</taxon>
        <taxon>Bacillota</taxon>
        <taxon>Bacilli</taxon>
        <taxon>Bacillales</taxon>
        <taxon>Paenibacillaceae</taxon>
        <taxon>Paenibacillus</taxon>
    </lineage>
</organism>
<dbReference type="EMBL" id="JACHXK010000006">
    <property type="protein sequence ID" value="MBB3111062.1"/>
    <property type="molecule type" value="Genomic_DNA"/>
</dbReference>
<evidence type="ECO:0008006" key="3">
    <source>
        <dbReference type="Google" id="ProtNLM"/>
    </source>
</evidence>
<dbReference type="InterPro" id="IPR024453">
    <property type="entry name" value="Peptidase_C92"/>
</dbReference>
<dbReference type="SUPFAM" id="SSF54001">
    <property type="entry name" value="Cysteine proteinases"/>
    <property type="match status" value="1"/>
</dbReference>
<dbReference type="Gene3D" id="3.90.1720.10">
    <property type="entry name" value="endopeptidase domain like (from Nostoc punctiforme)"/>
    <property type="match status" value="1"/>
</dbReference>
<keyword evidence="2" id="KW-1185">Reference proteome</keyword>
<proteinExistence type="predicted"/>
<evidence type="ECO:0000313" key="1">
    <source>
        <dbReference type="EMBL" id="MBB3111062.1"/>
    </source>
</evidence>
<name>A0A7W5AYR2_9BACL</name>
<gene>
    <name evidence="1" type="ORF">FHS18_003130</name>
</gene>
<protein>
    <recommendedName>
        <fullName evidence="3">Permuted papain-like amidase enzyme, YaeF/YiiX, C92 family</fullName>
    </recommendedName>
</protein>
<sequence length="190" mass="21772">MERSRYEEVRGCIHNGDLLFCSGNYVISQLIRRISDYSFSHAAFVMWIHERLMVLESVEDVGVRMVPLSSYIADYDNSGKPYNGDVYIGRHRVMNRQLEQEDSTKDAKDRLMHRALDLMGKRYDTEDLSKIALRLTTGLGKRDEDDAYICSEYVAECFAQNNIAFGSSGGFVLPKHIGEDPDVELLYKLI</sequence>